<feature type="domain" description="C2H2-type" evidence="8">
    <location>
        <begin position="103"/>
        <end position="130"/>
    </location>
</feature>
<keyword evidence="6" id="KW-0539">Nucleus</keyword>
<dbReference type="InterPro" id="IPR050331">
    <property type="entry name" value="Zinc_finger"/>
</dbReference>
<dbReference type="EMBL" id="MU128927">
    <property type="protein sequence ID" value="KAF9518083.1"/>
    <property type="molecule type" value="Genomic_DNA"/>
</dbReference>
<dbReference type="PROSITE" id="PS00028">
    <property type="entry name" value="ZINC_FINGER_C2H2_1"/>
    <property type="match status" value="1"/>
</dbReference>
<proteinExistence type="predicted"/>
<feature type="domain" description="C2H2-type" evidence="8">
    <location>
        <begin position="131"/>
        <end position="160"/>
    </location>
</feature>
<comment type="caution">
    <text evidence="9">The sequence shown here is derived from an EMBL/GenBank/DDBJ whole genome shotgun (WGS) entry which is preliminary data.</text>
</comment>
<keyword evidence="5" id="KW-0862">Zinc</keyword>
<reference evidence="9" key="1">
    <citation type="journal article" date="2020" name="Nat. Commun.">
        <title>Large-scale genome sequencing of mycorrhizal fungi provides insights into the early evolution of symbiotic traits.</title>
        <authorList>
            <person name="Miyauchi S."/>
            <person name="Kiss E."/>
            <person name="Kuo A."/>
            <person name="Drula E."/>
            <person name="Kohler A."/>
            <person name="Sanchez-Garcia M."/>
            <person name="Morin E."/>
            <person name="Andreopoulos B."/>
            <person name="Barry K.W."/>
            <person name="Bonito G."/>
            <person name="Buee M."/>
            <person name="Carver A."/>
            <person name="Chen C."/>
            <person name="Cichocki N."/>
            <person name="Clum A."/>
            <person name="Culley D."/>
            <person name="Crous P.W."/>
            <person name="Fauchery L."/>
            <person name="Girlanda M."/>
            <person name="Hayes R.D."/>
            <person name="Keri Z."/>
            <person name="LaButti K."/>
            <person name="Lipzen A."/>
            <person name="Lombard V."/>
            <person name="Magnuson J."/>
            <person name="Maillard F."/>
            <person name="Murat C."/>
            <person name="Nolan M."/>
            <person name="Ohm R.A."/>
            <person name="Pangilinan J."/>
            <person name="Pereira M.F."/>
            <person name="Perotto S."/>
            <person name="Peter M."/>
            <person name="Pfister S."/>
            <person name="Riley R."/>
            <person name="Sitrit Y."/>
            <person name="Stielow J.B."/>
            <person name="Szollosi G."/>
            <person name="Zifcakova L."/>
            <person name="Stursova M."/>
            <person name="Spatafora J.W."/>
            <person name="Tedersoo L."/>
            <person name="Vaario L.M."/>
            <person name="Yamada A."/>
            <person name="Yan M."/>
            <person name="Wang P."/>
            <person name="Xu J."/>
            <person name="Bruns T."/>
            <person name="Baldrian P."/>
            <person name="Vilgalys R."/>
            <person name="Dunand C."/>
            <person name="Henrissat B."/>
            <person name="Grigoriev I.V."/>
            <person name="Hibbett D."/>
            <person name="Nagy L.G."/>
            <person name="Martin F.M."/>
        </authorList>
    </citation>
    <scope>NUCLEOTIDE SEQUENCE</scope>
    <source>
        <strain evidence="9">UP504</strain>
    </source>
</reference>
<evidence type="ECO:0000256" key="7">
    <source>
        <dbReference type="PROSITE-ProRule" id="PRU00042"/>
    </source>
</evidence>
<gene>
    <name evidence="9" type="ORF">BS47DRAFT_371826</name>
</gene>
<dbReference type="PANTHER" id="PTHR16515:SF66">
    <property type="entry name" value="C2H2-TYPE DOMAIN-CONTAINING PROTEIN"/>
    <property type="match status" value="1"/>
</dbReference>
<dbReference type="GO" id="GO:0005634">
    <property type="term" value="C:nucleus"/>
    <property type="evidence" value="ECO:0007669"/>
    <property type="project" value="UniProtKB-SubCell"/>
</dbReference>
<evidence type="ECO:0000256" key="6">
    <source>
        <dbReference type="ARBA" id="ARBA00023242"/>
    </source>
</evidence>
<keyword evidence="10" id="KW-1185">Reference proteome</keyword>
<evidence type="ECO:0000313" key="10">
    <source>
        <dbReference type="Proteomes" id="UP000886523"/>
    </source>
</evidence>
<evidence type="ECO:0000313" key="9">
    <source>
        <dbReference type="EMBL" id="KAF9518083.1"/>
    </source>
</evidence>
<dbReference type="Proteomes" id="UP000886523">
    <property type="component" value="Unassembled WGS sequence"/>
</dbReference>
<dbReference type="InterPro" id="IPR013087">
    <property type="entry name" value="Znf_C2H2_type"/>
</dbReference>
<dbReference type="GO" id="GO:0010468">
    <property type="term" value="P:regulation of gene expression"/>
    <property type="evidence" value="ECO:0007669"/>
    <property type="project" value="TreeGrafter"/>
</dbReference>
<name>A0A9P6B5G4_9AGAM</name>
<dbReference type="GO" id="GO:0008270">
    <property type="term" value="F:zinc ion binding"/>
    <property type="evidence" value="ECO:0007669"/>
    <property type="project" value="UniProtKB-KW"/>
</dbReference>
<sequence>MGPFAHLHRLRHLRLLCSSCLPYFLCPLCFPCLLCLLSSSASSATPPLLPPLVPLPPLPLSPQTLYVEGPPLPVPEFVLQWTPPPPPPPRKKGEKRKDVPRRYQCDLCPMAFQRPSALEQHINTHTGAKPYVCERCGRGFSFRTNLMRHERLYLQSGGSLGPSTSFASAKHK</sequence>
<keyword evidence="3" id="KW-0677">Repeat</keyword>
<dbReference type="AlphaFoldDB" id="A0A9P6B5G4"/>
<evidence type="ECO:0000256" key="4">
    <source>
        <dbReference type="ARBA" id="ARBA00022771"/>
    </source>
</evidence>
<accession>A0A9P6B5G4</accession>
<evidence type="ECO:0000256" key="3">
    <source>
        <dbReference type="ARBA" id="ARBA00022737"/>
    </source>
</evidence>
<keyword evidence="2" id="KW-0479">Metal-binding</keyword>
<dbReference type="PROSITE" id="PS50157">
    <property type="entry name" value="ZINC_FINGER_C2H2_2"/>
    <property type="match status" value="2"/>
</dbReference>
<dbReference type="PANTHER" id="PTHR16515">
    <property type="entry name" value="PR DOMAIN ZINC FINGER PROTEIN"/>
    <property type="match status" value="1"/>
</dbReference>
<evidence type="ECO:0000256" key="1">
    <source>
        <dbReference type="ARBA" id="ARBA00004123"/>
    </source>
</evidence>
<dbReference type="OrthoDB" id="6077919at2759"/>
<evidence type="ECO:0000259" key="8">
    <source>
        <dbReference type="PROSITE" id="PS50157"/>
    </source>
</evidence>
<organism evidence="9 10">
    <name type="scientific">Hydnum rufescens UP504</name>
    <dbReference type="NCBI Taxonomy" id="1448309"/>
    <lineage>
        <taxon>Eukaryota</taxon>
        <taxon>Fungi</taxon>
        <taxon>Dikarya</taxon>
        <taxon>Basidiomycota</taxon>
        <taxon>Agaricomycotina</taxon>
        <taxon>Agaricomycetes</taxon>
        <taxon>Cantharellales</taxon>
        <taxon>Hydnaceae</taxon>
        <taxon>Hydnum</taxon>
    </lineage>
</organism>
<keyword evidence="4 7" id="KW-0863">Zinc-finger</keyword>
<dbReference type="FunFam" id="3.30.160.60:FF:000690">
    <property type="entry name" value="Zinc finger protein 354C"/>
    <property type="match status" value="1"/>
</dbReference>
<evidence type="ECO:0000256" key="5">
    <source>
        <dbReference type="ARBA" id="ARBA00022833"/>
    </source>
</evidence>
<protein>
    <recommendedName>
        <fullName evidence="8">C2H2-type domain-containing protein</fullName>
    </recommendedName>
</protein>
<dbReference type="Gene3D" id="3.30.160.60">
    <property type="entry name" value="Classic Zinc Finger"/>
    <property type="match status" value="2"/>
</dbReference>
<comment type="subcellular location">
    <subcellularLocation>
        <location evidence="1">Nucleus</location>
    </subcellularLocation>
</comment>
<dbReference type="InterPro" id="IPR036236">
    <property type="entry name" value="Znf_C2H2_sf"/>
</dbReference>
<dbReference type="Pfam" id="PF00096">
    <property type="entry name" value="zf-C2H2"/>
    <property type="match status" value="2"/>
</dbReference>
<evidence type="ECO:0000256" key="2">
    <source>
        <dbReference type="ARBA" id="ARBA00022723"/>
    </source>
</evidence>
<dbReference type="SMART" id="SM00355">
    <property type="entry name" value="ZnF_C2H2"/>
    <property type="match status" value="2"/>
</dbReference>
<dbReference type="SUPFAM" id="SSF57667">
    <property type="entry name" value="beta-beta-alpha zinc fingers"/>
    <property type="match status" value="1"/>
</dbReference>